<dbReference type="InterPro" id="IPR022634">
    <property type="entry name" value="DNA_polIII_beta_N"/>
</dbReference>
<keyword evidence="8 10" id="KW-0239">DNA-directed DNA polymerase</keyword>
<keyword evidence="5 10" id="KW-0808">Transferase</keyword>
<proteinExistence type="inferred from homology"/>
<organism evidence="14 15">
    <name type="scientific">Heyndrickxia shackletonii</name>
    <dbReference type="NCBI Taxonomy" id="157838"/>
    <lineage>
        <taxon>Bacteria</taxon>
        <taxon>Bacillati</taxon>
        <taxon>Bacillota</taxon>
        <taxon>Bacilli</taxon>
        <taxon>Bacillales</taxon>
        <taxon>Bacillaceae</taxon>
        <taxon>Heyndrickxia</taxon>
    </lineage>
</organism>
<keyword evidence="7 10" id="KW-0235">DNA replication</keyword>
<dbReference type="PANTHER" id="PTHR30478">
    <property type="entry name" value="DNA POLYMERASE III SUBUNIT BETA"/>
    <property type="match status" value="1"/>
</dbReference>
<evidence type="ECO:0000259" key="11">
    <source>
        <dbReference type="Pfam" id="PF00712"/>
    </source>
</evidence>
<keyword evidence="6 10" id="KW-0548">Nucleotidyltransferase</keyword>
<comment type="subunit">
    <text evidence="10">Forms a ring-shaped head-to-tail homodimer around DNA.</text>
</comment>
<dbReference type="GO" id="GO:0006271">
    <property type="term" value="P:DNA strand elongation involved in DNA replication"/>
    <property type="evidence" value="ECO:0007669"/>
    <property type="project" value="TreeGrafter"/>
</dbReference>
<evidence type="ECO:0000256" key="2">
    <source>
        <dbReference type="ARBA" id="ARBA00010752"/>
    </source>
</evidence>
<evidence type="ECO:0000256" key="6">
    <source>
        <dbReference type="ARBA" id="ARBA00022695"/>
    </source>
</evidence>
<dbReference type="InterPro" id="IPR022637">
    <property type="entry name" value="DNA_polIII_beta_cen"/>
</dbReference>
<dbReference type="PIRSF" id="PIRSF000804">
    <property type="entry name" value="DNA_pol_III_b"/>
    <property type="match status" value="1"/>
</dbReference>
<evidence type="ECO:0000256" key="1">
    <source>
        <dbReference type="ARBA" id="ARBA00004496"/>
    </source>
</evidence>
<keyword evidence="4 10" id="KW-0963">Cytoplasm</keyword>
<comment type="caution">
    <text evidence="14">The sequence shown here is derived from an EMBL/GenBank/DDBJ whole genome shotgun (WGS) entry which is preliminary data.</text>
</comment>
<accession>A0A0Q3WYN2</accession>
<evidence type="ECO:0000313" key="15">
    <source>
        <dbReference type="Proteomes" id="UP000051888"/>
    </source>
</evidence>
<dbReference type="GO" id="GO:0003887">
    <property type="term" value="F:DNA-directed DNA polymerase activity"/>
    <property type="evidence" value="ECO:0007669"/>
    <property type="project" value="UniProtKB-UniRule"/>
</dbReference>
<dbReference type="GO" id="GO:0009360">
    <property type="term" value="C:DNA polymerase III complex"/>
    <property type="evidence" value="ECO:0007669"/>
    <property type="project" value="InterPro"/>
</dbReference>
<dbReference type="Gene3D" id="3.70.10.10">
    <property type="match status" value="1"/>
</dbReference>
<dbReference type="AlphaFoldDB" id="A0A0Q3WYN2"/>
<evidence type="ECO:0000259" key="12">
    <source>
        <dbReference type="Pfam" id="PF02767"/>
    </source>
</evidence>
<evidence type="ECO:0000256" key="9">
    <source>
        <dbReference type="ARBA" id="ARBA00023125"/>
    </source>
</evidence>
<dbReference type="InterPro" id="IPR046938">
    <property type="entry name" value="DNA_clamp_sf"/>
</dbReference>
<protein>
    <recommendedName>
        <fullName evidence="3 10">Beta sliding clamp</fullName>
    </recommendedName>
</protein>
<dbReference type="CDD" id="cd00140">
    <property type="entry name" value="beta_clamp"/>
    <property type="match status" value="1"/>
</dbReference>
<dbReference type="InterPro" id="IPR022635">
    <property type="entry name" value="DNA_polIII_beta_C"/>
</dbReference>
<dbReference type="PATRIC" id="fig|157838.3.peg.2940"/>
<dbReference type="STRING" id="157838.AN964_13235"/>
<evidence type="ECO:0000256" key="8">
    <source>
        <dbReference type="ARBA" id="ARBA00022932"/>
    </source>
</evidence>
<dbReference type="PANTHER" id="PTHR30478:SF0">
    <property type="entry name" value="BETA SLIDING CLAMP"/>
    <property type="match status" value="1"/>
</dbReference>
<dbReference type="NCBIfam" id="TIGR00663">
    <property type="entry name" value="dnan"/>
    <property type="match status" value="1"/>
</dbReference>
<dbReference type="InterPro" id="IPR001001">
    <property type="entry name" value="DNA_polIII_beta"/>
</dbReference>
<gene>
    <name evidence="14" type="ORF">AN964_13235</name>
</gene>
<evidence type="ECO:0000256" key="4">
    <source>
        <dbReference type="ARBA" id="ARBA00022490"/>
    </source>
</evidence>
<dbReference type="Pfam" id="PF02768">
    <property type="entry name" value="DNA_pol3_beta_3"/>
    <property type="match status" value="1"/>
</dbReference>
<sequence length="376" mass="42061">MEIVINKDCFSKAVSDVCKAISFKSSRTILTGIKLVVKEKCLIIVGSNSDIFIEKIVPTVLDGESVLNIIEKGSVVISAKYLSEIAKKLPGDIHIKVNHNQVVTIQSDGVVTSLNSFLSEEYPNLPNIGDANFCIVPRQDLFEMIQQTAFAASTNDFHPVLAGVSMTFKENHLSFTATNSHRLAFKKIRINANINTNIIVPNKTLNELIKLIDEKIDNIHIFLTNTYIVFKANNVALFSRLIEGAYPSINGLLPQECKTTIVVNRTQFLKGIDRACLFASEWKNNNVQFEIKDDSKLIISSMSTEIGKIQETQSIMELKGDIGFRITLNGNFLLDVLKVIKEEEIRLNFNGSMKPVFVEPIENKSNYYLISPVRSN</sequence>
<dbReference type="GO" id="GO:0005737">
    <property type="term" value="C:cytoplasm"/>
    <property type="evidence" value="ECO:0007669"/>
    <property type="project" value="UniProtKB-SubCell"/>
</dbReference>
<dbReference type="Gene3D" id="3.10.150.10">
    <property type="entry name" value="DNA Polymerase III, subunit A, domain 2"/>
    <property type="match status" value="1"/>
</dbReference>
<dbReference type="SUPFAM" id="SSF55979">
    <property type="entry name" value="DNA clamp"/>
    <property type="match status" value="3"/>
</dbReference>
<feature type="domain" description="DNA polymerase III beta sliding clamp C-terminal" evidence="13">
    <location>
        <begin position="252"/>
        <end position="374"/>
    </location>
</feature>
<dbReference type="Pfam" id="PF02767">
    <property type="entry name" value="DNA_pol3_beta_2"/>
    <property type="match status" value="1"/>
</dbReference>
<evidence type="ECO:0000256" key="7">
    <source>
        <dbReference type="ARBA" id="ARBA00022705"/>
    </source>
</evidence>
<dbReference type="EMBL" id="LJJC01000004">
    <property type="protein sequence ID" value="KQL54362.1"/>
    <property type="molecule type" value="Genomic_DNA"/>
</dbReference>
<evidence type="ECO:0000313" key="14">
    <source>
        <dbReference type="EMBL" id="KQL54362.1"/>
    </source>
</evidence>
<evidence type="ECO:0000256" key="5">
    <source>
        <dbReference type="ARBA" id="ARBA00022679"/>
    </source>
</evidence>
<dbReference type="Proteomes" id="UP000051888">
    <property type="component" value="Unassembled WGS sequence"/>
</dbReference>
<dbReference type="Pfam" id="PF00712">
    <property type="entry name" value="DNA_pol3_beta"/>
    <property type="match status" value="1"/>
</dbReference>
<reference evidence="14 15" key="1">
    <citation type="submission" date="2015-09" db="EMBL/GenBank/DDBJ databases">
        <title>Genome sequencing project for genomic taxonomy and phylogenomics of Bacillus-like bacteria.</title>
        <authorList>
            <person name="Liu B."/>
            <person name="Wang J."/>
            <person name="Zhu Y."/>
            <person name="Liu G."/>
            <person name="Chen Q."/>
            <person name="Chen Z."/>
            <person name="Lan J."/>
            <person name="Che J."/>
            <person name="Ge C."/>
            <person name="Shi H."/>
            <person name="Pan Z."/>
            <person name="Liu X."/>
        </authorList>
    </citation>
    <scope>NUCLEOTIDE SEQUENCE [LARGE SCALE GENOMIC DNA]</scope>
    <source>
        <strain evidence="14 15">LMG 18435</strain>
    </source>
</reference>
<evidence type="ECO:0000256" key="10">
    <source>
        <dbReference type="PIRNR" id="PIRNR000804"/>
    </source>
</evidence>
<name>A0A0Q3WYN2_9BACI</name>
<dbReference type="SMART" id="SM00480">
    <property type="entry name" value="POL3Bc"/>
    <property type="match status" value="1"/>
</dbReference>
<comment type="subcellular location">
    <subcellularLocation>
        <location evidence="1 10">Cytoplasm</location>
    </subcellularLocation>
</comment>
<dbReference type="RefSeq" id="WP_055740132.1">
    <property type="nucleotide sequence ID" value="NZ_JAAIWL010000034.1"/>
</dbReference>
<dbReference type="OrthoDB" id="8421503at2"/>
<keyword evidence="9" id="KW-0238">DNA-binding</keyword>
<comment type="similarity">
    <text evidence="2 10">Belongs to the beta sliding clamp family.</text>
</comment>
<comment type="function">
    <text evidence="10">Confers DNA tethering and processivity to DNA polymerases and other proteins. Acts as a clamp, forming a ring around DNA (a reaction catalyzed by the clamp-loading complex) which diffuses in an ATP-independent manner freely and bidirectionally along dsDNA. Initially characterized for its ability to contact the catalytic subunit of DNA polymerase III (Pol III), a complex, multichain enzyme responsible for most of the replicative synthesis in bacteria; Pol III exhibits 3'-5' exonuclease proofreading activity. The beta chain is required for initiation of replication as well as for processivity of DNA replication.</text>
</comment>
<evidence type="ECO:0000256" key="3">
    <source>
        <dbReference type="ARBA" id="ARBA00021035"/>
    </source>
</evidence>
<feature type="domain" description="DNA polymerase III beta sliding clamp central" evidence="12">
    <location>
        <begin position="136"/>
        <end position="247"/>
    </location>
</feature>
<feature type="domain" description="DNA polymerase III beta sliding clamp N-terminal" evidence="11">
    <location>
        <begin position="1"/>
        <end position="126"/>
    </location>
</feature>
<keyword evidence="15" id="KW-1185">Reference proteome</keyword>
<dbReference type="GO" id="GO:0003677">
    <property type="term" value="F:DNA binding"/>
    <property type="evidence" value="ECO:0007669"/>
    <property type="project" value="UniProtKB-UniRule"/>
</dbReference>
<evidence type="ECO:0000259" key="13">
    <source>
        <dbReference type="Pfam" id="PF02768"/>
    </source>
</evidence>
<dbReference type="GO" id="GO:0008408">
    <property type="term" value="F:3'-5' exonuclease activity"/>
    <property type="evidence" value="ECO:0007669"/>
    <property type="project" value="InterPro"/>
</dbReference>